<evidence type="ECO:0000313" key="2">
    <source>
        <dbReference type="Proteomes" id="UP000324705"/>
    </source>
</evidence>
<evidence type="ECO:0000313" key="1">
    <source>
        <dbReference type="EMBL" id="VAI52640.1"/>
    </source>
</evidence>
<organism evidence="1 2">
    <name type="scientific">Triticum turgidum subsp. durum</name>
    <name type="common">Durum wheat</name>
    <name type="synonym">Triticum durum</name>
    <dbReference type="NCBI Taxonomy" id="4567"/>
    <lineage>
        <taxon>Eukaryota</taxon>
        <taxon>Viridiplantae</taxon>
        <taxon>Streptophyta</taxon>
        <taxon>Embryophyta</taxon>
        <taxon>Tracheophyta</taxon>
        <taxon>Spermatophyta</taxon>
        <taxon>Magnoliopsida</taxon>
        <taxon>Liliopsida</taxon>
        <taxon>Poales</taxon>
        <taxon>Poaceae</taxon>
        <taxon>BOP clade</taxon>
        <taxon>Pooideae</taxon>
        <taxon>Triticodae</taxon>
        <taxon>Triticeae</taxon>
        <taxon>Triticinae</taxon>
        <taxon>Triticum</taxon>
    </lineage>
</organism>
<dbReference type="AlphaFoldDB" id="A0A9R1B5W8"/>
<proteinExistence type="predicted"/>
<accession>A0A9R1B5W8</accession>
<reference evidence="1 2" key="1">
    <citation type="submission" date="2017-09" db="EMBL/GenBank/DDBJ databases">
        <authorList>
            <consortium name="International Durum Wheat Genome Sequencing Consortium (IDWGSC)"/>
            <person name="Milanesi L."/>
        </authorList>
    </citation>
    <scope>NUCLEOTIDE SEQUENCE [LARGE SCALE GENOMIC DNA]</scope>
    <source>
        <strain evidence="2">cv. Svevo</strain>
    </source>
</reference>
<dbReference type="Proteomes" id="UP000324705">
    <property type="component" value="Chromosome 6B"/>
</dbReference>
<keyword evidence="2" id="KW-1185">Reference proteome</keyword>
<gene>
    <name evidence="1" type="ORF">TRITD_6Bv1G003690</name>
</gene>
<name>A0A9R1B5W8_TRITD</name>
<evidence type="ECO:0008006" key="3">
    <source>
        <dbReference type="Google" id="ProtNLM"/>
    </source>
</evidence>
<protein>
    <recommendedName>
        <fullName evidence="3">Reverse transcriptase zinc-binding domain-containing protein</fullName>
    </recommendedName>
</protein>
<sequence length="192" mass="22049">MDIDTICPLCFRYDEDAGHLFLKCKTVKGIWRYPLLEHIRLRVLECLDSFKFMEEILELNEEGRLKTCILLWMCCYQRNRANVGDRVTSNDELCFSINHYLVNALDNVQPSKHTRQNTIQRRISPPLGIMKLITHGAFQEETFSRDWCFTLRNDTGALIAAGAGNLEYLVDALHSEALAMLHAVDAAIRMGL</sequence>
<dbReference type="OMA" id="ISLEHIC"/>
<dbReference type="Gramene" id="TRITD6Bv1G003690.1">
    <property type="protein sequence ID" value="TRITD6Bv1G003690.1"/>
    <property type="gene ID" value="TRITD6Bv1G003690"/>
</dbReference>
<dbReference type="EMBL" id="LT934122">
    <property type="protein sequence ID" value="VAI52640.1"/>
    <property type="molecule type" value="Genomic_DNA"/>
</dbReference>